<keyword evidence="3" id="KW-0479">Metal-binding</keyword>
<dbReference type="InterPro" id="IPR003000">
    <property type="entry name" value="Sirtuin"/>
</dbReference>
<protein>
    <recommendedName>
        <fullName evidence="4">Deacetylase sirtuin-type domain-containing protein</fullName>
    </recommendedName>
</protein>
<evidence type="ECO:0000256" key="2">
    <source>
        <dbReference type="ARBA" id="ARBA00023027"/>
    </source>
</evidence>
<keyword evidence="3" id="KW-0862">Zinc</keyword>
<name>A0A3P3YJV5_PLABS</name>
<dbReference type="SUPFAM" id="SSF52467">
    <property type="entry name" value="DHS-like NAD/FAD-binding domain"/>
    <property type="match status" value="1"/>
</dbReference>
<evidence type="ECO:0000313" key="5">
    <source>
        <dbReference type="EMBL" id="SPR00487.1"/>
    </source>
</evidence>
<sequence>MRLCCCPTVDAAALYYRPLRRQNTVGLPPATGRMASRCSSAALQAAVDAIGRANAMLIAAGAGMGVDSGLPDFRGPQGFWRAYPALERLGLRFQDTSNPRLFHEDPELVWGFFIHRYQLYRKTRPHAGFQMLKEWADRKTQGAFVFTSNVDGQFQEAGFDPMAIVECHGSLFHLQCTLPCSQSSIWPAGDALNDVVVDSKTMRVSEDVLPRCPSCQRLARPNVLMFGDHAWRSDIVDAQVSRFYKWQRSCRDDPDLQMVILEIGAGTAVPTVRLECDAVLSRTNYSSGHYQRRCHLIRINPNDNRDTGRDVTCIELPCFEALQQIQALLS</sequence>
<dbReference type="PANTHER" id="PTHR11085">
    <property type="entry name" value="NAD-DEPENDENT PROTEIN DEACYLASE SIRTUIN-5, MITOCHONDRIAL-RELATED"/>
    <property type="match status" value="1"/>
</dbReference>
<dbReference type="GO" id="GO:0046872">
    <property type="term" value="F:metal ion binding"/>
    <property type="evidence" value="ECO:0007669"/>
    <property type="project" value="UniProtKB-KW"/>
</dbReference>
<keyword evidence="2" id="KW-0520">NAD</keyword>
<keyword evidence="5" id="KW-0496">Mitochondrion</keyword>
<feature type="domain" description="Deacetylase sirtuin-type" evidence="4">
    <location>
        <begin position="34"/>
        <end position="330"/>
    </location>
</feature>
<dbReference type="Proteomes" id="UP000290189">
    <property type="component" value="Unassembled WGS sequence"/>
</dbReference>
<dbReference type="InterPro" id="IPR050134">
    <property type="entry name" value="NAD-dep_sirtuin_deacylases"/>
</dbReference>
<dbReference type="Pfam" id="PF02146">
    <property type="entry name" value="SIR2"/>
    <property type="match status" value="1"/>
</dbReference>
<feature type="binding site" evidence="3">
    <location>
        <position position="212"/>
    </location>
    <ligand>
        <name>Zn(2+)</name>
        <dbReference type="ChEBI" id="CHEBI:29105"/>
    </ligand>
</feature>
<dbReference type="PANTHER" id="PTHR11085:SF4">
    <property type="entry name" value="NAD-DEPENDENT PROTEIN DEACYLASE"/>
    <property type="match status" value="1"/>
</dbReference>
<gene>
    <name evidence="5" type="ORF">PLBR_LOCUS7702</name>
</gene>
<dbReference type="GO" id="GO:0070403">
    <property type="term" value="F:NAD+ binding"/>
    <property type="evidence" value="ECO:0007669"/>
    <property type="project" value="InterPro"/>
</dbReference>
<dbReference type="GO" id="GO:0017136">
    <property type="term" value="F:histone deacetylase activity, NAD-dependent"/>
    <property type="evidence" value="ECO:0007669"/>
    <property type="project" value="TreeGrafter"/>
</dbReference>
<keyword evidence="1" id="KW-0808">Transferase</keyword>
<accession>A0A3P3YJV5</accession>
<feature type="binding site" evidence="3">
    <location>
        <position position="215"/>
    </location>
    <ligand>
        <name>Zn(2+)</name>
        <dbReference type="ChEBI" id="CHEBI:29105"/>
    </ligand>
</feature>
<evidence type="ECO:0000259" key="4">
    <source>
        <dbReference type="PROSITE" id="PS50305"/>
    </source>
</evidence>
<dbReference type="AlphaFoldDB" id="A0A3P3YJV5"/>
<proteinExistence type="predicted"/>
<feature type="active site" description="Proton acceptor" evidence="3">
    <location>
        <position position="168"/>
    </location>
</feature>
<dbReference type="InterPro" id="IPR029035">
    <property type="entry name" value="DHS-like_NAD/FAD-binding_dom"/>
</dbReference>
<feature type="binding site" evidence="3">
    <location>
        <position position="176"/>
    </location>
    <ligand>
        <name>Zn(2+)</name>
        <dbReference type="ChEBI" id="CHEBI:29105"/>
    </ligand>
</feature>
<dbReference type="InterPro" id="IPR026590">
    <property type="entry name" value="Ssirtuin_cat_dom"/>
</dbReference>
<evidence type="ECO:0000313" key="6">
    <source>
        <dbReference type="Proteomes" id="UP000290189"/>
    </source>
</evidence>
<organism evidence="5 6">
    <name type="scientific">Plasmodiophora brassicae</name>
    <name type="common">Clubroot disease agent</name>
    <dbReference type="NCBI Taxonomy" id="37360"/>
    <lineage>
        <taxon>Eukaryota</taxon>
        <taxon>Sar</taxon>
        <taxon>Rhizaria</taxon>
        <taxon>Endomyxa</taxon>
        <taxon>Phytomyxea</taxon>
        <taxon>Plasmodiophorida</taxon>
        <taxon>Plasmodiophoridae</taxon>
        <taxon>Plasmodiophora</taxon>
    </lineage>
</organism>
<evidence type="ECO:0000256" key="3">
    <source>
        <dbReference type="PROSITE-ProRule" id="PRU00236"/>
    </source>
</evidence>
<evidence type="ECO:0000256" key="1">
    <source>
        <dbReference type="ARBA" id="ARBA00022679"/>
    </source>
</evidence>
<dbReference type="EMBL" id="OVEO01000014">
    <property type="protein sequence ID" value="SPR00487.1"/>
    <property type="molecule type" value="Genomic_DNA"/>
</dbReference>
<dbReference type="Gene3D" id="3.40.50.1220">
    <property type="entry name" value="TPP-binding domain"/>
    <property type="match status" value="1"/>
</dbReference>
<feature type="binding site" evidence="3">
    <location>
        <position position="180"/>
    </location>
    <ligand>
        <name>Zn(2+)</name>
        <dbReference type="ChEBI" id="CHEBI:29105"/>
    </ligand>
</feature>
<dbReference type="PROSITE" id="PS50305">
    <property type="entry name" value="SIRTUIN"/>
    <property type="match status" value="1"/>
</dbReference>
<reference evidence="5 6" key="1">
    <citation type="submission" date="2018-03" db="EMBL/GenBank/DDBJ databases">
        <authorList>
            <person name="Fogelqvist J."/>
        </authorList>
    </citation>
    <scope>NUCLEOTIDE SEQUENCE [LARGE SCALE GENOMIC DNA]</scope>
</reference>
<geneLocation type="mitochondrion" evidence="5"/>